<proteinExistence type="predicted"/>
<evidence type="ECO:0000313" key="1">
    <source>
        <dbReference type="EMBL" id="MCM6777912.1"/>
    </source>
</evidence>
<comment type="caution">
    <text evidence="1">The sequence shown here is derived from an EMBL/GenBank/DDBJ whole genome shotgun (WGS) entry which is preliminary data.</text>
</comment>
<dbReference type="EMBL" id="JAMRXG010000018">
    <property type="protein sequence ID" value="MCM6777912.1"/>
    <property type="molecule type" value="Genomic_DNA"/>
</dbReference>
<dbReference type="Proteomes" id="UP001139157">
    <property type="component" value="Unassembled WGS sequence"/>
</dbReference>
<organism evidence="1 2">
    <name type="scientific">Nocardia pulmonis</name>
    <dbReference type="NCBI Taxonomy" id="2951408"/>
    <lineage>
        <taxon>Bacteria</taxon>
        <taxon>Bacillati</taxon>
        <taxon>Actinomycetota</taxon>
        <taxon>Actinomycetes</taxon>
        <taxon>Mycobacteriales</taxon>
        <taxon>Nocardiaceae</taxon>
        <taxon>Nocardia</taxon>
    </lineage>
</organism>
<reference evidence="1" key="1">
    <citation type="submission" date="2022-06" db="EMBL/GenBank/DDBJ databases">
        <title>Novel species in genus nocardia.</title>
        <authorList>
            <person name="Li F."/>
        </authorList>
    </citation>
    <scope>NUCLEOTIDE SEQUENCE</scope>
    <source>
        <strain evidence="1">CDC141</strain>
    </source>
</reference>
<keyword evidence="2" id="KW-1185">Reference proteome</keyword>
<protein>
    <submittedName>
        <fullName evidence="1">Uncharacterized protein</fullName>
    </submittedName>
</protein>
<dbReference type="AlphaFoldDB" id="A0A9X2EBQ8"/>
<name>A0A9X2EBQ8_9NOCA</name>
<evidence type="ECO:0000313" key="2">
    <source>
        <dbReference type="Proteomes" id="UP001139157"/>
    </source>
</evidence>
<gene>
    <name evidence="1" type="ORF">NDR86_30950</name>
</gene>
<dbReference type="RefSeq" id="WP_251917375.1">
    <property type="nucleotide sequence ID" value="NZ_JAMRXG010000018.1"/>
</dbReference>
<accession>A0A9X2EBQ8</accession>
<sequence>MSTSYVPTPDIVELGVVYHDGRRWIRVETIYSDGKAGCRVIARKAGDRIVPANTPTTIAFAALQKMQRTPQPPKPRPDIDVIEIDRQAQTITVDGVQLPYHVGAYGPRVRHGADTPDGAFHVTVTLTARQVRYV</sequence>